<feature type="domain" description="Thioredoxin" evidence="1">
    <location>
        <begin position="17"/>
        <end position="102"/>
    </location>
</feature>
<comment type="caution">
    <text evidence="2">The sequence shown here is derived from an EMBL/GenBank/DDBJ whole genome shotgun (WGS) entry which is preliminary data.</text>
</comment>
<dbReference type="CDD" id="cd02947">
    <property type="entry name" value="TRX_family"/>
    <property type="match status" value="1"/>
</dbReference>
<dbReference type="InterPro" id="IPR036249">
    <property type="entry name" value="Thioredoxin-like_sf"/>
</dbReference>
<dbReference type="Proteomes" id="UP000526125">
    <property type="component" value="Unassembled WGS sequence"/>
</dbReference>
<proteinExistence type="predicted"/>
<reference evidence="2 3" key="1">
    <citation type="submission" date="2020-05" db="EMBL/GenBank/DDBJ databases">
        <title>Genome Sequencing of Type Strains.</title>
        <authorList>
            <person name="Lemaire J.F."/>
            <person name="Inderbitzin P."/>
            <person name="Gregorio O.A."/>
            <person name="Collins S.B."/>
            <person name="Wespe N."/>
            <person name="Knight-Connoni V."/>
        </authorList>
    </citation>
    <scope>NUCLEOTIDE SEQUENCE [LARGE SCALE GENOMIC DNA]</scope>
    <source>
        <strain evidence="2 3">LMG 21957</strain>
    </source>
</reference>
<dbReference type="EMBL" id="JABMCB010000187">
    <property type="protein sequence ID" value="NUU76748.1"/>
    <property type="molecule type" value="Genomic_DNA"/>
</dbReference>
<accession>A0A7Y6EWG4</accession>
<evidence type="ECO:0000313" key="2">
    <source>
        <dbReference type="EMBL" id="NUU76748.1"/>
    </source>
</evidence>
<name>A0A7Y6EWG4_9BACL</name>
<evidence type="ECO:0000313" key="3">
    <source>
        <dbReference type="Proteomes" id="UP000526125"/>
    </source>
</evidence>
<gene>
    <name evidence="2" type="ORF">HP552_16100</name>
</gene>
<sequence length="110" mass="13115">MKEMYELTSIDMVEQFIEQHEMSFLYVSRQECSVCHALLPKIRELLKPYPSIHLGHIDANQVEEVASRFLILTVPIMLMLVEKREVIRADRFVRLDRLAEQLEQIYNMYT</sequence>
<dbReference type="SUPFAM" id="SSF52833">
    <property type="entry name" value="Thioredoxin-like"/>
    <property type="match status" value="1"/>
</dbReference>
<keyword evidence="3" id="KW-1185">Reference proteome</keyword>
<dbReference type="RefSeq" id="WP_175396445.1">
    <property type="nucleotide sequence ID" value="NZ_JABMCB010000187.1"/>
</dbReference>
<evidence type="ECO:0000259" key="1">
    <source>
        <dbReference type="Pfam" id="PF00085"/>
    </source>
</evidence>
<dbReference type="Pfam" id="PF00085">
    <property type="entry name" value="Thioredoxin"/>
    <property type="match status" value="1"/>
</dbReference>
<dbReference type="Gene3D" id="3.40.30.10">
    <property type="entry name" value="Glutaredoxin"/>
    <property type="match status" value="1"/>
</dbReference>
<dbReference type="InterPro" id="IPR013766">
    <property type="entry name" value="Thioredoxin_domain"/>
</dbReference>
<organism evidence="2 3">
    <name type="scientific">Paenibacillus xylanilyticus</name>
    <dbReference type="NCBI Taxonomy" id="248903"/>
    <lineage>
        <taxon>Bacteria</taxon>
        <taxon>Bacillati</taxon>
        <taxon>Bacillota</taxon>
        <taxon>Bacilli</taxon>
        <taxon>Bacillales</taxon>
        <taxon>Paenibacillaceae</taxon>
        <taxon>Paenibacillus</taxon>
    </lineage>
</organism>
<protein>
    <submittedName>
        <fullName evidence="2">Thioredoxin family protein</fullName>
    </submittedName>
</protein>
<dbReference type="AlphaFoldDB" id="A0A7Y6EWG4"/>